<evidence type="ECO:0000313" key="2">
    <source>
        <dbReference type="Proteomes" id="UP000054549"/>
    </source>
</evidence>
<proteinExistence type="predicted"/>
<gene>
    <name evidence="1" type="ORF">M378DRAFT_1001201</name>
</gene>
<dbReference type="OrthoDB" id="1844152at2759"/>
<organism evidence="1 2">
    <name type="scientific">Amanita muscaria (strain Koide BX008)</name>
    <dbReference type="NCBI Taxonomy" id="946122"/>
    <lineage>
        <taxon>Eukaryota</taxon>
        <taxon>Fungi</taxon>
        <taxon>Dikarya</taxon>
        <taxon>Basidiomycota</taxon>
        <taxon>Agaricomycotina</taxon>
        <taxon>Agaricomycetes</taxon>
        <taxon>Agaricomycetidae</taxon>
        <taxon>Agaricales</taxon>
        <taxon>Pluteineae</taxon>
        <taxon>Amanitaceae</taxon>
        <taxon>Amanita</taxon>
    </lineage>
</organism>
<dbReference type="InterPro" id="IPR036396">
    <property type="entry name" value="Cyt_P450_sf"/>
</dbReference>
<dbReference type="Proteomes" id="UP000054549">
    <property type="component" value="Unassembled WGS sequence"/>
</dbReference>
<dbReference type="HOGENOM" id="CLU_2775457_0_0_1"/>
<evidence type="ECO:0000313" key="1">
    <source>
        <dbReference type="EMBL" id="KIL59591.1"/>
    </source>
</evidence>
<keyword evidence="2" id="KW-1185">Reference proteome</keyword>
<name>A0A0C2WS74_AMAMK</name>
<reference evidence="1 2" key="1">
    <citation type="submission" date="2014-04" db="EMBL/GenBank/DDBJ databases">
        <title>Evolutionary Origins and Diversification of the Mycorrhizal Mutualists.</title>
        <authorList>
            <consortium name="DOE Joint Genome Institute"/>
            <consortium name="Mycorrhizal Genomics Consortium"/>
            <person name="Kohler A."/>
            <person name="Kuo A."/>
            <person name="Nagy L.G."/>
            <person name="Floudas D."/>
            <person name="Copeland A."/>
            <person name="Barry K.W."/>
            <person name="Cichocki N."/>
            <person name="Veneault-Fourrey C."/>
            <person name="LaButti K."/>
            <person name="Lindquist E.A."/>
            <person name="Lipzen A."/>
            <person name="Lundell T."/>
            <person name="Morin E."/>
            <person name="Murat C."/>
            <person name="Riley R."/>
            <person name="Ohm R."/>
            <person name="Sun H."/>
            <person name="Tunlid A."/>
            <person name="Henrissat B."/>
            <person name="Grigoriev I.V."/>
            <person name="Hibbett D.S."/>
            <person name="Martin F."/>
        </authorList>
    </citation>
    <scope>NUCLEOTIDE SEQUENCE [LARGE SCALE GENOMIC DNA]</scope>
    <source>
        <strain evidence="1 2">Koide BX008</strain>
    </source>
</reference>
<accession>A0A0C2WS74</accession>
<protein>
    <submittedName>
        <fullName evidence="1">Uncharacterized protein</fullName>
    </submittedName>
</protein>
<dbReference type="AlphaFoldDB" id="A0A0C2WS74"/>
<dbReference type="EMBL" id="KN818313">
    <property type="protein sequence ID" value="KIL59591.1"/>
    <property type="molecule type" value="Genomic_DNA"/>
</dbReference>
<dbReference type="GO" id="GO:0005506">
    <property type="term" value="F:iron ion binding"/>
    <property type="evidence" value="ECO:0007669"/>
    <property type="project" value="InterPro"/>
</dbReference>
<dbReference type="GO" id="GO:0020037">
    <property type="term" value="F:heme binding"/>
    <property type="evidence" value="ECO:0007669"/>
    <property type="project" value="InterPro"/>
</dbReference>
<dbReference type="GO" id="GO:0004497">
    <property type="term" value="F:monooxygenase activity"/>
    <property type="evidence" value="ECO:0007669"/>
    <property type="project" value="InterPro"/>
</dbReference>
<dbReference type="GO" id="GO:0016705">
    <property type="term" value="F:oxidoreductase activity, acting on paired donors, with incorporation or reduction of molecular oxygen"/>
    <property type="evidence" value="ECO:0007669"/>
    <property type="project" value="InterPro"/>
</dbReference>
<sequence length="69" mass="7743">MWKPESFIKECLRLSDMDPLLILKDFAVRDGMTIPAGSTVNVPYLPHVSMALGLKRRAAKRVKNINTST</sequence>
<dbReference type="SUPFAM" id="SSF48264">
    <property type="entry name" value="Cytochrome P450"/>
    <property type="match status" value="1"/>
</dbReference>
<dbReference type="InParanoid" id="A0A0C2WS74"/>